<dbReference type="EMBL" id="CP036266">
    <property type="protein sequence ID" value="QDT24333.1"/>
    <property type="molecule type" value="Genomic_DNA"/>
</dbReference>
<proteinExistence type="predicted"/>
<name>A0A517PY82_9PLAN</name>
<evidence type="ECO:0000313" key="1">
    <source>
        <dbReference type="EMBL" id="QDT24333.1"/>
    </source>
</evidence>
<reference evidence="1 2" key="1">
    <citation type="submission" date="2019-02" db="EMBL/GenBank/DDBJ databases">
        <title>Deep-cultivation of Planctomycetes and their phenomic and genomic characterization uncovers novel biology.</title>
        <authorList>
            <person name="Wiegand S."/>
            <person name="Jogler M."/>
            <person name="Boedeker C."/>
            <person name="Pinto D."/>
            <person name="Vollmers J."/>
            <person name="Rivas-Marin E."/>
            <person name="Kohn T."/>
            <person name="Peeters S.H."/>
            <person name="Heuer A."/>
            <person name="Rast P."/>
            <person name="Oberbeckmann S."/>
            <person name="Bunk B."/>
            <person name="Jeske O."/>
            <person name="Meyerdierks A."/>
            <person name="Storesund J.E."/>
            <person name="Kallscheuer N."/>
            <person name="Luecker S."/>
            <person name="Lage O.M."/>
            <person name="Pohl T."/>
            <person name="Merkel B.J."/>
            <person name="Hornburger P."/>
            <person name="Mueller R.-W."/>
            <person name="Bruemmer F."/>
            <person name="Labrenz M."/>
            <person name="Spormann A.M."/>
            <person name="Op den Camp H."/>
            <person name="Overmann J."/>
            <person name="Amann R."/>
            <person name="Jetten M.S.M."/>
            <person name="Mascher T."/>
            <person name="Medema M.H."/>
            <person name="Devos D.P."/>
            <person name="Kaster A.-K."/>
            <person name="Ovreas L."/>
            <person name="Rohde M."/>
            <person name="Galperin M.Y."/>
            <person name="Jogler C."/>
        </authorList>
    </citation>
    <scope>NUCLEOTIDE SEQUENCE [LARGE SCALE GENOMIC DNA]</scope>
    <source>
        <strain evidence="1 2">HG66A1</strain>
    </source>
</reference>
<keyword evidence="2" id="KW-1185">Reference proteome</keyword>
<gene>
    <name evidence="1" type="ORF">HG66A1_61650</name>
</gene>
<organism evidence="1 2">
    <name type="scientific">Gimesia chilikensis</name>
    <dbReference type="NCBI Taxonomy" id="2605989"/>
    <lineage>
        <taxon>Bacteria</taxon>
        <taxon>Pseudomonadati</taxon>
        <taxon>Planctomycetota</taxon>
        <taxon>Planctomycetia</taxon>
        <taxon>Planctomycetales</taxon>
        <taxon>Planctomycetaceae</taxon>
        <taxon>Gimesia</taxon>
    </lineage>
</organism>
<evidence type="ECO:0000313" key="2">
    <source>
        <dbReference type="Proteomes" id="UP000320421"/>
    </source>
</evidence>
<accession>A0A517PY82</accession>
<sequence>MMEERLLIGRLFYFFNVYEDSNKKPTKIVPSPQTSATKTLILRGCG</sequence>
<dbReference type="AlphaFoldDB" id="A0A517PY82"/>
<protein>
    <submittedName>
        <fullName evidence="1">Uncharacterized protein</fullName>
    </submittedName>
</protein>
<dbReference type="Proteomes" id="UP000320421">
    <property type="component" value="Chromosome"/>
</dbReference>